<organism evidence="4 5">
    <name type="scientific">Croceibacterium soli</name>
    <dbReference type="NCBI Taxonomy" id="1739690"/>
    <lineage>
        <taxon>Bacteria</taxon>
        <taxon>Pseudomonadati</taxon>
        <taxon>Pseudomonadota</taxon>
        <taxon>Alphaproteobacteria</taxon>
        <taxon>Sphingomonadales</taxon>
        <taxon>Erythrobacteraceae</taxon>
        <taxon>Croceibacterium</taxon>
    </lineage>
</organism>
<keyword evidence="5" id="KW-1185">Reference proteome</keyword>
<accession>A0A6I4UVQ8</accession>
<dbReference type="Proteomes" id="UP000469159">
    <property type="component" value="Unassembled WGS sequence"/>
</dbReference>
<evidence type="ECO:0000256" key="2">
    <source>
        <dbReference type="ARBA" id="ARBA00022840"/>
    </source>
</evidence>
<dbReference type="SMART" id="SM00382">
    <property type="entry name" value="AAA"/>
    <property type="match status" value="1"/>
</dbReference>
<dbReference type="Gene3D" id="3.40.50.300">
    <property type="entry name" value="P-loop containing nucleotide triphosphate hydrolases"/>
    <property type="match status" value="2"/>
</dbReference>
<dbReference type="InterPro" id="IPR027417">
    <property type="entry name" value="P-loop_NTPase"/>
</dbReference>
<dbReference type="GO" id="GO:0003678">
    <property type="term" value="F:DNA helicase activity"/>
    <property type="evidence" value="ECO:0007669"/>
    <property type="project" value="UniProtKB-ARBA"/>
</dbReference>
<dbReference type="EMBL" id="WTYK01000004">
    <property type="protein sequence ID" value="MXP41869.1"/>
    <property type="molecule type" value="Genomic_DNA"/>
</dbReference>
<dbReference type="Gene3D" id="2.30.30.940">
    <property type="match status" value="1"/>
</dbReference>
<name>A0A6I4UVQ8_9SPHN</name>
<dbReference type="CDD" id="cd17933">
    <property type="entry name" value="DEXSc_RecD-like"/>
    <property type="match status" value="1"/>
</dbReference>
<reference evidence="4 5" key="1">
    <citation type="submission" date="2019-12" db="EMBL/GenBank/DDBJ databases">
        <title>Genomic-based taxomic classification of the family Erythrobacteraceae.</title>
        <authorList>
            <person name="Xu L."/>
        </authorList>
    </citation>
    <scope>NUCLEOTIDE SEQUENCE [LARGE SCALE GENOMIC DNA]</scope>
    <source>
        <strain evidence="4 5">MCCC 1K02066</strain>
    </source>
</reference>
<dbReference type="InterPro" id="IPR027785">
    <property type="entry name" value="UvrD-like_helicase_C"/>
</dbReference>
<dbReference type="CDD" id="cd18809">
    <property type="entry name" value="SF1_C_RecD"/>
    <property type="match status" value="1"/>
</dbReference>
<dbReference type="InterPro" id="IPR003593">
    <property type="entry name" value="AAA+_ATPase"/>
</dbReference>
<proteinExistence type="predicted"/>
<dbReference type="GO" id="GO:0005524">
    <property type="term" value="F:ATP binding"/>
    <property type="evidence" value="ECO:0007669"/>
    <property type="project" value="UniProtKB-KW"/>
</dbReference>
<keyword evidence="1" id="KW-0547">Nucleotide-binding</keyword>
<dbReference type="PANTHER" id="PTHR43788:SF6">
    <property type="entry name" value="DNA HELICASE B"/>
    <property type="match status" value="1"/>
</dbReference>
<evidence type="ECO:0000313" key="5">
    <source>
        <dbReference type="Proteomes" id="UP000469159"/>
    </source>
</evidence>
<sequence>MPLSGGDELPVRGHCMLAAEQLVLLVTQPLRGAALYTDANKIYAIQGNGGLSVANGQTRHVSVRIPWHDAKWDGTVCRNPKGNSACLAIGLIAEQRDDEFEANVAGTAFADLAPSQLPPCVRERAGFLSGTPQQLRVTMPYSQWSDHHAHILPTDVALPGYGGVLVPYRWMLREPAQQRAEALSLDLDPDREPQPPMPDFMVNTAWVQDVENQRSMLQGFAAPLETGTSLVFFYARRTPLAEGLGNPIVAVATLEHVGTVDEYPYKGGGANGRVRSMIWERPFQHSLRPTDTGFAGGVVLPYHEILALAESDKTIDTGDFLAFAPEEAREQFLYGSEHVEHGAAIAALQSVRNAVERAAEKVPGDWAASLEWIDARLSELWRLRGPAPGLGSALSCLQYGLKGTLFAHALAPQLEDAADPWPVVTQIFADKRPAPFGGPQLTGHQKKLFLHLQAKKPEKYALMQMLSRFELSKDQALAIWDEGTPLDFVKNPYELYQRTRFTKEPIALGTIDRGLFGGAIEDRWPLPDTCQVNPHEPDDVRRLLAVAIKVMDDAALEGHTLLPADQLEERAMALPLSPAAPLGAEAIEILQNDFAPEVLVTGCEGSQFAQLERYVEAGEVIRRAVTARLGATATPSIDWRPKLDNELDLDCTAEQVSAMKVDPLEQAAREEKALALEQLAQHRIAVLIGPAGSGKTTLLKILLNQPDLVGGDIVLLAPTGKARVRLGDQTKMPERAQTLAQFLLREQKWDPDTGAYMFPRTGPTAQISTCIVDEASMLTEDQLAALVSSLPTAARLILVGDPQQLPPIGAGRPFVDLIAHLATQDGPSGIGHLSISRRQKREGDGSDSLEDIQLAKLFSGDRAGAGEDEIAGLSLGGATSKRLQFLEWDTPEALRARLAEALSTEFKCSPDELEKMVDLSLGSTSDDPRYFNPGAGRRAERWQILTPHRDLPSGSAELNRHIKRLTRNERLQFARRDAKANEWKVVPPRGPDQITYGDKVICLQNHPRNRWNVTEKGKSAGYLANGEVGVVIGAAGHGAIKYTRVEFATQPGHTFSFGAKAFADHTSPMLELGYAVTVHKAQGSEFGTTFLVLPANSRLLTRELLYTALTRQKDRLWILHQGPFGSFFRYRSEFHSETARRVTNLFEAPLRVEVTPPVGEPPSARRTFLEDKLIHRTRRGDLVASKSEIVIADILYELEQKGSIRFSYEKPRMLAGVERWPDFTIEHGSEVWYWEHCGMLKNSDYAARWKRKKAAYVQEGISVWSQGNPSGRLIVTEDDNASGLDSHSLHELAASLWG</sequence>
<comment type="caution">
    <text evidence="4">The sequence shown here is derived from an EMBL/GenBank/DDBJ whole genome shotgun (WGS) entry which is preliminary data.</text>
</comment>
<gene>
    <name evidence="4" type="ORF">GRI75_09470</name>
</gene>
<dbReference type="InterPro" id="IPR050534">
    <property type="entry name" value="Coronavir_polyprotein_1ab"/>
</dbReference>
<dbReference type="PANTHER" id="PTHR43788">
    <property type="entry name" value="DNA2/NAM7 HELICASE FAMILY MEMBER"/>
    <property type="match status" value="1"/>
</dbReference>
<dbReference type="SUPFAM" id="SSF52540">
    <property type="entry name" value="P-loop containing nucleoside triphosphate hydrolases"/>
    <property type="match status" value="2"/>
</dbReference>
<feature type="domain" description="AAA+ ATPase" evidence="3">
    <location>
        <begin position="681"/>
        <end position="825"/>
    </location>
</feature>
<protein>
    <submittedName>
        <fullName evidence="4">AAA family ATPase</fullName>
    </submittedName>
</protein>
<evidence type="ECO:0000259" key="3">
    <source>
        <dbReference type="SMART" id="SM00382"/>
    </source>
</evidence>
<dbReference type="Pfam" id="PF13604">
    <property type="entry name" value="AAA_30"/>
    <property type="match status" value="1"/>
</dbReference>
<dbReference type="Pfam" id="PF13538">
    <property type="entry name" value="UvrD_C_2"/>
    <property type="match status" value="1"/>
</dbReference>
<keyword evidence="2" id="KW-0067">ATP-binding</keyword>
<evidence type="ECO:0000313" key="4">
    <source>
        <dbReference type="EMBL" id="MXP41869.1"/>
    </source>
</evidence>
<evidence type="ECO:0000256" key="1">
    <source>
        <dbReference type="ARBA" id="ARBA00022741"/>
    </source>
</evidence>